<keyword evidence="2" id="KW-1185">Reference proteome</keyword>
<proteinExistence type="predicted"/>
<name>A0A9E8NFM2_9BACT</name>
<accession>A0A9E8NFM2</accession>
<dbReference type="EMBL" id="CP112998">
    <property type="protein sequence ID" value="WAC13392.1"/>
    <property type="molecule type" value="Genomic_DNA"/>
</dbReference>
<dbReference type="RefSeq" id="WP_244819497.1">
    <property type="nucleotide sequence ID" value="NZ_CP112998.1"/>
</dbReference>
<dbReference type="AlphaFoldDB" id="A0A9E8NFM2"/>
<protein>
    <recommendedName>
        <fullName evidence="3">DUF559 domain-containing protein</fullName>
    </recommendedName>
</protein>
<dbReference type="Proteomes" id="UP001164653">
    <property type="component" value="Chromosome"/>
</dbReference>
<evidence type="ECO:0008006" key="3">
    <source>
        <dbReference type="Google" id="ProtNLM"/>
    </source>
</evidence>
<organism evidence="1 2">
    <name type="scientific">Dyadobacter pollutisoli</name>
    <dbReference type="NCBI Taxonomy" id="2910158"/>
    <lineage>
        <taxon>Bacteria</taxon>
        <taxon>Pseudomonadati</taxon>
        <taxon>Bacteroidota</taxon>
        <taxon>Cytophagia</taxon>
        <taxon>Cytophagales</taxon>
        <taxon>Spirosomataceae</taxon>
        <taxon>Dyadobacter</taxon>
    </lineage>
</organism>
<sequence>MNRAQNFDLSVDGAQCHADRLKLESPIETLFIDAFEKYVSSKVEIYPQHEVQTPWGMFRLDFLLQLGEKRIAIECDGKDFHDAYRDEWRDALMLGSNLTDSIYRFRGKDLFWNVNDCVHLIYFYDKDLFNSRYQYNYSRLITEDLQERLDEDPFVDQETHWIDYAIRDENNRMTGMANLVIHRRCQADKKAFWNSLFSIAEQNHGASIEQLISLKERKP</sequence>
<reference evidence="1" key="1">
    <citation type="submission" date="2022-11" db="EMBL/GenBank/DDBJ databases">
        <title>Dyadobacter pollutisoli sp. nov., isolated from plastic dumped soil.</title>
        <authorList>
            <person name="Kim J.M."/>
            <person name="Kim K.R."/>
            <person name="Lee J.K."/>
            <person name="Hao L."/>
            <person name="Jeon C.O."/>
        </authorList>
    </citation>
    <scope>NUCLEOTIDE SEQUENCE</scope>
    <source>
        <strain evidence="1">U1</strain>
    </source>
</reference>
<gene>
    <name evidence="1" type="ORF">ON006_05395</name>
</gene>
<evidence type="ECO:0000313" key="2">
    <source>
        <dbReference type="Proteomes" id="UP001164653"/>
    </source>
</evidence>
<dbReference type="KEGG" id="dpf:ON006_05395"/>
<evidence type="ECO:0000313" key="1">
    <source>
        <dbReference type="EMBL" id="WAC13392.1"/>
    </source>
</evidence>